<dbReference type="PANTHER" id="PTHR44329">
    <property type="entry name" value="SERINE/THREONINE-PROTEIN KINASE TNNI3K-RELATED"/>
    <property type="match status" value="1"/>
</dbReference>
<dbReference type="PROSITE" id="PS00107">
    <property type="entry name" value="PROTEIN_KINASE_ATP"/>
    <property type="match status" value="1"/>
</dbReference>
<evidence type="ECO:0000256" key="1">
    <source>
        <dbReference type="SAM" id="MobiDB-lite"/>
    </source>
</evidence>
<dbReference type="Pfam" id="PF00069">
    <property type="entry name" value="Pkinase"/>
    <property type="match status" value="1"/>
</dbReference>
<feature type="compositionally biased region" description="Basic and acidic residues" evidence="1">
    <location>
        <begin position="619"/>
        <end position="640"/>
    </location>
</feature>
<dbReference type="InterPro" id="IPR051681">
    <property type="entry name" value="Ser/Thr_Kinases-Pseudokinases"/>
</dbReference>
<keyword evidence="2" id="KW-0418">Kinase</keyword>
<dbReference type="Gene3D" id="1.10.510.10">
    <property type="entry name" value="Transferase(Phosphotransferase) domain 1"/>
    <property type="match status" value="1"/>
</dbReference>
<dbReference type="CDD" id="cd14014">
    <property type="entry name" value="STKc_PknB_like"/>
    <property type="match status" value="1"/>
</dbReference>
<proteinExistence type="predicted"/>
<keyword evidence="3" id="KW-1185">Reference proteome</keyword>
<dbReference type="Gene3D" id="3.30.200.20">
    <property type="entry name" value="Phosphorylase Kinase, domain 1"/>
    <property type="match status" value="1"/>
</dbReference>
<dbReference type="PANTHER" id="PTHR44329:SF214">
    <property type="entry name" value="PROTEIN KINASE DOMAIN-CONTAINING PROTEIN"/>
    <property type="match status" value="1"/>
</dbReference>
<dbReference type="InterPro" id="IPR017441">
    <property type="entry name" value="Protein_kinase_ATP_BS"/>
</dbReference>
<dbReference type="EMBL" id="CACRXK020000900">
    <property type="protein sequence ID" value="CAB3985665.1"/>
    <property type="molecule type" value="Genomic_DNA"/>
</dbReference>
<gene>
    <name evidence="2" type="ORF">PACLA_8A016512</name>
</gene>
<evidence type="ECO:0000313" key="2">
    <source>
        <dbReference type="EMBL" id="CAB3985665.1"/>
    </source>
</evidence>
<sequence>MPYSIKIHDHELRNCPANGQTCHKCQGRNHFARLPSSKSCKATEKKSWLLSFDWNLLKDHQQLGHGSFGTVLLANYGVNARKVVVKKLKGESIESKRRFLKEAEMLSGISAHDNIPTFLGYSDNPHGLMMEYAGFDFSPFDSENVVCNLQDFYHYVDGEFDFNAFADILPVCIKDTVAGLDYLHRHNIVHRDLKPSNVLVSNQHYCYSKDKTFVAEMYAKCPIVGKVADFGLSRSLDAQTQSVLRSRTDDICRGTPVYMAPEIHTRQLTNASQDDLKMADIWSFGILAYAMINPNLHSPYRKESESFGAAFNLDIMKHFMQEQILPDHDAKYEVLRCEKASAEPKHCTRTADLEFARQISSERKFAEESQGVEEQTPENDATNACAFLAVAIGDAFLQAVIANQDFVCENLVELAEEALTTLPSKINNVRDANKMYEPSEAKSILEANALLVANYDLTEECVSANGVFSEAGRKELIAALTKLQPEAKNRVGLYTCSPYTFLAGVHNNSYFVVDTHPIGEELGGDGNGIVITTKDLTQRSGMLLVQWILKRLRTSGLNGEELQSFAWLMPQLETQEQGAGEVTTPAYTVIEDSQEDMDDTELVKSDELKLISLQDLDEESGRDASAESPEKKSYFDEKGSSECSSDDEFATIDRLPESTLYHDDALTPVFSWNKKAYTAEHLVHILLDEQESGSLCVATPINIAHNVTFLIDNTKMKMEEDITCDDMGPTDVYNARHAAKKKKQPTNEETEINTIWELLENAKREEKNGKDSVFIRECRIHPDFLVILASDRQLQDLKHFCTNPHEFCIFGVDPTFNIFEENISLTVTTYRNLKLHKDATKKPPVFIGPVLMHQRKDWKTYARFANSLTTECPELEGLLACGTDGEKALIDGLKRNFRFALFLRCFIHIKDNVQRQLSERGLPSDIKSKFLNEIFGKQEESTKYAGLVDCDTEDEFDAKLIALKSEWEAREAERSGESRHIEEDQHILRVARDVKESMLKPIRMEAGLGNPPREYTNNDPESANFVIKHGLKFDEKKPHEFVQEMKNIIERQYRDEDRAVFGKGPYEVRPEFQHLIVDDKTWSKMSHEQLMAKVEKYVKSGMDAKKVVLNKEVEID</sequence>
<feature type="region of interest" description="Disordered" evidence="1">
    <location>
        <begin position="616"/>
        <end position="648"/>
    </location>
</feature>
<dbReference type="GO" id="GO:0004674">
    <property type="term" value="F:protein serine/threonine kinase activity"/>
    <property type="evidence" value="ECO:0007669"/>
    <property type="project" value="TreeGrafter"/>
</dbReference>
<name>A0A7D9HIY7_PARCT</name>
<dbReference type="AlphaFoldDB" id="A0A7D9HIY7"/>
<dbReference type="PROSITE" id="PS00108">
    <property type="entry name" value="PROTEIN_KINASE_ST"/>
    <property type="match status" value="1"/>
</dbReference>
<reference evidence="2" key="1">
    <citation type="submission" date="2020-04" db="EMBL/GenBank/DDBJ databases">
        <authorList>
            <person name="Alioto T."/>
            <person name="Alioto T."/>
            <person name="Gomez Garrido J."/>
        </authorList>
    </citation>
    <scope>NUCLEOTIDE SEQUENCE</scope>
    <source>
        <strain evidence="2">A484AB</strain>
    </source>
</reference>
<dbReference type="Proteomes" id="UP001152795">
    <property type="component" value="Unassembled WGS sequence"/>
</dbReference>
<dbReference type="InterPro" id="IPR011009">
    <property type="entry name" value="Kinase-like_dom_sf"/>
</dbReference>
<comment type="caution">
    <text evidence="2">The sequence shown here is derived from an EMBL/GenBank/DDBJ whole genome shotgun (WGS) entry which is preliminary data.</text>
</comment>
<dbReference type="SMART" id="SM00220">
    <property type="entry name" value="S_TKc"/>
    <property type="match status" value="1"/>
</dbReference>
<keyword evidence="2" id="KW-0808">Transferase</keyword>
<organism evidence="2 3">
    <name type="scientific">Paramuricea clavata</name>
    <name type="common">Red gorgonian</name>
    <name type="synonym">Violescent sea-whip</name>
    <dbReference type="NCBI Taxonomy" id="317549"/>
    <lineage>
        <taxon>Eukaryota</taxon>
        <taxon>Metazoa</taxon>
        <taxon>Cnidaria</taxon>
        <taxon>Anthozoa</taxon>
        <taxon>Octocorallia</taxon>
        <taxon>Malacalcyonacea</taxon>
        <taxon>Plexauridae</taxon>
        <taxon>Paramuricea</taxon>
    </lineage>
</organism>
<evidence type="ECO:0000313" key="3">
    <source>
        <dbReference type="Proteomes" id="UP001152795"/>
    </source>
</evidence>
<dbReference type="OrthoDB" id="5973359at2759"/>
<dbReference type="InterPro" id="IPR000719">
    <property type="entry name" value="Prot_kinase_dom"/>
</dbReference>
<dbReference type="GO" id="GO:0005524">
    <property type="term" value="F:ATP binding"/>
    <property type="evidence" value="ECO:0007669"/>
    <property type="project" value="UniProtKB-UniRule"/>
</dbReference>
<dbReference type="PROSITE" id="PS50011">
    <property type="entry name" value="PROTEIN_KINASE_DOM"/>
    <property type="match status" value="1"/>
</dbReference>
<dbReference type="SUPFAM" id="SSF56112">
    <property type="entry name" value="Protein kinase-like (PK-like)"/>
    <property type="match status" value="1"/>
</dbReference>
<protein>
    <submittedName>
        <fullName evidence="2">Mitogen-activated kinase kinase kinase A</fullName>
    </submittedName>
</protein>
<accession>A0A7D9HIY7</accession>
<dbReference type="InterPro" id="IPR008271">
    <property type="entry name" value="Ser/Thr_kinase_AS"/>
</dbReference>